<evidence type="ECO:0000313" key="2">
    <source>
        <dbReference type="EMBL" id="MBX52415.1"/>
    </source>
</evidence>
<organism evidence="2">
    <name type="scientific">Rhizophora mucronata</name>
    <name type="common">Asiatic mangrove</name>
    <dbReference type="NCBI Taxonomy" id="61149"/>
    <lineage>
        <taxon>Eukaryota</taxon>
        <taxon>Viridiplantae</taxon>
        <taxon>Streptophyta</taxon>
        <taxon>Embryophyta</taxon>
        <taxon>Tracheophyta</taxon>
        <taxon>Spermatophyta</taxon>
        <taxon>Magnoliopsida</taxon>
        <taxon>eudicotyledons</taxon>
        <taxon>Gunneridae</taxon>
        <taxon>Pentapetalae</taxon>
        <taxon>rosids</taxon>
        <taxon>fabids</taxon>
        <taxon>Malpighiales</taxon>
        <taxon>Rhizophoraceae</taxon>
        <taxon>Rhizophora</taxon>
    </lineage>
</organism>
<keyword evidence="1" id="KW-0472">Membrane</keyword>
<accession>A0A2P2PCF8</accession>
<keyword evidence="1" id="KW-0812">Transmembrane</keyword>
<keyword evidence="1" id="KW-1133">Transmembrane helix</keyword>
<feature type="transmembrane region" description="Helical" evidence="1">
    <location>
        <begin position="22"/>
        <end position="47"/>
    </location>
</feature>
<dbReference type="AlphaFoldDB" id="A0A2P2PCF8"/>
<evidence type="ECO:0000256" key="1">
    <source>
        <dbReference type="SAM" id="Phobius"/>
    </source>
</evidence>
<proteinExistence type="predicted"/>
<reference evidence="2" key="1">
    <citation type="submission" date="2018-02" db="EMBL/GenBank/DDBJ databases">
        <title>Rhizophora mucronata_Transcriptome.</title>
        <authorList>
            <person name="Meera S.P."/>
            <person name="Sreeshan A."/>
            <person name="Augustine A."/>
        </authorList>
    </citation>
    <scope>NUCLEOTIDE SEQUENCE</scope>
    <source>
        <tissue evidence="2">Leaf</tissue>
    </source>
</reference>
<name>A0A2P2PCF8_RHIMU</name>
<protein>
    <submittedName>
        <fullName evidence="2">Uncharacterized protein</fullName>
    </submittedName>
</protein>
<dbReference type="EMBL" id="GGEC01071931">
    <property type="protein sequence ID" value="MBX52415.1"/>
    <property type="molecule type" value="Transcribed_RNA"/>
</dbReference>
<sequence>MHLNFRWSSVLLAHDYESNDSIYWEAVILSILVFILVLASLQICILYRGFDINLSTGYGPWQHAMGLSFNPEPPYVFSYPSLFCIISKVS</sequence>